<organism evidence="3 4">
    <name type="scientific">Vogesella facilis</name>
    <dbReference type="NCBI Taxonomy" id="1655232"/>
    <lineage>
        <taxon>Bacteria</taxon>
        <taxon>Pseudomonadati</taxon>
        <taxon>Pseudomonadota</taxon>
        <taxon>Betaproteobacteria</taxon>
        <taxon>Neisseriales</taxon>
        <taxon>Chromobacteriaceae</taxon>
        <taxon>Vogesella</taxon>
    </lineage>
</organism>
<name>A0ABV7RFE5_9NEIS</name>
<reference evidence="4" key="1">
    <citation type="journal article" date="2019" name="Int. J. Syst. Evol. Microbiol.">
        <title>The Global Catalogue of Microorganisms (GCM) 10K type strain sequencing project: providing services to taxonomists for standard genome sequencing and annotation.</title>
        <authorList>
            <consortium name="The Broad Institute Genomics Platform"/>
            <consortium name="The Broad Institute Genome Sequencing Center for Infectious Disease"/>
            <person name="Wu L."/>
            <person name="Ma J."/>
        </authorList>
    </citation>
    <scope>NUCLEOTIDE SEQUENCE [LARGE SCALE GENOMIC DNA]</scope>
    <source>
        <strain evidence="4">KCTC 42742</strain>
    </source>
</reference>
<keyword evidence="2" id="KW-0812">Transmembrane</keyword>
<evidence type="ECO:0000256" key="2">
    <source>
        <dbReference type="SAM" id="Phobius"/>
    </source>
</evidence>
<protein>
    <submittedName>
        <fullName evidence="3">Uncharacterized protein</fullName>
    </submittedName>
</protein>
<keyword evidence="4" id="KW-1185">Reference proteome</keyword>
<evidence type="ECO:0000256" key="1">
    <source>
        <dbReference type="SAM" id="MobiDB-lite"/>
    </source>
</evidence>
<dbReference type="RefSeq" id="WP_386090251.1">
    <property type="nucleotide sequence ID" value="NZ_JBHRXN010000015.1"/>
</dbReference>
<comment type="caution">
    <text evidence="3">The sequence shown here is derived from an EMBL/GenBank/DDBJ whole genome shotgun (WGS) entry which is preliminary data.</text>
</comment>
<feature type="transmembrane region" description="Helical" evidence="2">
    <location>
        <begin position="70"/>
        <end position="91"/>
    </location>
</feature>
<evidence type="ECO:0000313" key="3">
    <source>
        <dbReference type="EMBL" id="MFC3532026.1"/>
    </source>
</evidence>
<feature type="transmembrane region" description="Helical" evidence="2">
    <location>
        <begin position="6"/>
        <end position="26"/>
    </location>
</feature>
<dbReference type="EMBL" id="JBHRXN010000015">
    <property type="protein sequence ID" value="MFC3532026.1"/>
    <property type="molecule type" value="Genomic_DNA"/>
</dbReference>
<feature type="region of interest" description="Disordered" evidence="1">
    <location>
        <begin position="245"/>
        <end position="268"/>
    </location>
</feature>
<dbReference type="Proteomes" id="UP001595741">
    <property type="component" value="Unassembled WGS sequence"/>
</dbReference>
<evidence type="ECO:0000313" key="4">
    <source>
        <dbReference type="Proteomes" id="UP001595741"/>
    </source>
</evidence>
<keyword evidence="2" id="KW-1133">Transmembrane helix</keyword>
<accession>A0ABV7RFE5</accession>
<proteinExistence type="predicted"/>
<feature type="transmembrane region" description="Helical" evidence="2">
    <location>
        <begin position="38"/>
        <end position="58"/>
    </location>
</feature>
<gene>
    <name evidence="3" type="ORF">ACFOLG_07490</name>
</gene>
<keyword evidence="2" id="KW-0472">Membrane</keyword>
<sequence length="315" mass="33076">MIGVNRWTWILAAGATGTALCLSVLSGWQRGGSMEERLVWVALGIVLIASAHLLPALIRDAPVIMRAVGGALWLVCVTAACYGHASFFLLAQRHAGELRAASVPVSTLASTGRSLTAAMEKRADVVARLAAVNAQRCSGNCTTLKARRITLAAKRDALDAEADDIRRRQAADDRAVTRRDTLATDPVTERLAALLGTTVTRVDLLSGLTFAAVLEGVACLLWTIALQPRSALGITAVVPPVTAGHEANGSHASDSAPVMPLPADTSSDPEVTQLVRDIAAGRVRPTVADIRRHLGCSQARATALRRQLAPANPTA</sequence>